<sequence length="109" mass="12450">MIYSARHNRVPTVPSSQIPSIRQHTNTHTTPIADTHYYDTTHRDQTCCLVTDTSHLPRAHFSIDKFMIISTVFTRSRAIFCPSTPTFLQYSIPSGSCFMSSLHDQPVMY</sequence>
<protein>
    <submittedName>
        <fullName evidence="2">Uncharacterized protein</fullName>
    </submittedName>
</protein>
<reference evidence="2" key="1">
    <citation type="journal article" date="2023" name="Mol. Biol. Evol.">
        <title>Third-Generation Sequencing Reveals the Adaptive Role of the Epigenome in Three Deep-Sea Polychaetes.</title>
        <authorList>
            <person name="Perez M."/>
            <person name="Aroh O."/>
            <person name="Sun Y."/>
            <person name="Lan Y."/>
            <person name="Juniper S.K."/>
            <person name="Young C.R."/>
            <person name="Angers B."/>
            <person name="Qian P.Y."/>
        </authorList>
    </citation>
    <scope>NUCLEOTIDE SEQUENCE</scope>
    <source>
        <strain evidence="2">R07B-5</strain>
    </source>
</reference>
<dbReference type="EMBL" id="JAODUO010000872">
    <property type="protein sequence ID" value="KAK2173474.1"/>
    <property type="molecule type" value="Genomic_DNA"/>
</dbReference>
<comment type="caution">
    <text evidence="2">The sequence shown here is derived from an EMBL/GenBank/DDBJ whole genome shotgun (WGS) entry which is preliminary data.</text>
</comment>
<feature type="compositionally biased region" description="Polar residues" evidence="1">
    <location>
        <begin position="13"/>
        <end position="26"/>
    </location>
</feature>
<keyword evidence="3" id="KW-1185">Reference proteome</keyword>
<proteinExistence type="predicted"/>
<evidence type="ECO:0000313" key="3">
    <source>
        <dbReference type="Proteomes" id="UP001209878"/>
    </source>
</evidence>
<feature type="region of interest" description="Disordered" evidence="1">
    <location>
        <begin position="1"/>
        <end position="26"/>
    </location>
</feature>
<accession>A0AAD9KLS6</accession>
<evidence type="ECO:0000256" key="1">
    <source>
        <dbReference type="SAM" id="MobiDB-lite"/>
    </source>
</evidence>
<gene>
    <name evidence="2" type="ORF">NP493_872g00007</name>
</gene>
<dbReference type="Proteomes" id="UP001209878">
    <property type="component" value="Unassembled WGS sequence"/>
</dbReference>
<name>A0AAD9KLS6_RIDPI</name>
<organism evidence="2 3">
    <name type="scientific">Ridgeia piscesae</name>
    <name type="common">Tubeworm</name>
    <dbReference type="NCBI Taxonomy" id="27915"/>
    <lineage>
        <taxon>Eukaryota</taxon>
        <taxon>Metazoa</taxon>
        <taxon>Spiralia</taxon>
        <taxon>Lophotrochozoa</taxon>
        <taxon>Annelida</taxon>
        <taxon>Polychaeta</taxon>
        <taxon>Sedentaria</taxon>
        <taxon>Canalipalpata</taxon>
        <taxon>Sabellida</taxon>
        <taxon>Siboglinidae</taxon>
        <taxon>Ridgeia</taxon>
    </lineage>
</organism>
<evidence type="ECO:0000313" key="2">
    <source>
        <dbReference type="EMBL" id="KAK2173474.1"/>
    </source>
</evidence>
<dbReference type="AlphaFoldDB" id="A0AAD9KLS6"/>